<reference evidence="2" key="1">
    <citation type="submission" date="2017-02" db="UniProtKB">
        <authorList>
            <consortium name="WormBaseParasite"/>
        </authorList>
    </citation>
    <scope>IDENTIFICATION</scope>
</reference>
<proteinExistence type="predicted"/>
<evidence type="ECO:0000313" key="2">
    <source>
        <dbReference type="WBParaSite" id="ALUE_0000459401-mRNA-1"/>
    </source>
</evidence>
<keyword evidence="1" id="KW-1185">Reference proteome</keyword>
<sequence length="61" mass="7187">MKNETINDRVGSASLPARTCPCNRHGRRWSIKDMCPLIWRCLRGGEEGRGSRQWRRKSMER</sequence>
<protein>
    <submittedName>
        <fullName evidence="2">Uncharacterized protein</fullName>
    </submittedName>
</protein>
<accession>A0A0M3HQX8</accession>
<evidence type="ECO:0000313" key="1">
    <source>
        <dbReference type="Proteomes" id="UP000036681"/>
    </source>
</evidence>
<dbReference type="AlphaFoldDB" id="A0A0M3HQX8"/>
<dbReference type="WBParaSite" id="ALUE_0000459401-mRNA-1">
    <property type="protein sequence ID" value="ALUE_0000459401-mRNA-1"/>
    <property type="gene ID" value="ALUE_0000459401"/>
</dbReference>
<organism evidence="1 2">
    <name type="scientific">Ascaris lumbricoides</name>
    <name type="common">Giant roundworm</name>
    <dbReference type="NCBI Taxonomy" id="6252"/>
    <lineage>
        <taxon>Eukaryota</taxon>
        <taxon>Metazoa</taxon>
        <taxon>Ecdysozoa</taxon>
        <taxon>Nematoda</taxon>
        <taxon>Chromadorea</taxon>
        <taxon>Rhabditida</taxon>
        <taxon>Spirurina</taxon>
        <taxon>Ascaridomorpha</taxon>
        <taxon>Ascaridoidea</taxon>
        <taxon>Ascarididae</taxon>
        <taxon>Ascaris</taxon>
    </lineage>
</organism>
<dbReference type="Proteomes" id="UP000036681">
    <property type="component" value="Unplaced"/>
</dbReference>
<name>A0A0M3HQX8_ASCLU</name>